<dbReference type="InterPro" id="IPR050980">
    <property type="entry name" value="2C_sensor_his_kinase"/>
</dbReference>
<dbReference type="SUPFAM" id="SSF55874">
    <property type="entry name" value="ATPase domain of HSP90 chaperone/DNA topoisomerase II/histidine kinase"/>
    <property type="match status" value="1"/>
</dbReference>
<keyword evidence="10" id="KW-0812">Transmembrane</keyword>
<keyword evidence="4" id="KW-1003">Cell membrane</keyword>
<dbReference type="SMART" id="SM00388">
    <property type="entry name" value="HisKA"/>
    <property type="match status" value="1"/>
</dbReference>
<dbReference type="SUPFAM" id="SSF47384">
    <property type="entry name" value="Homodimeric domain of signal transducing histidine kinase"/>
    <property type="match status" value="1"/>
</dbReference>
<evidence type="ECO:0000256" key="3">
    <source>
        <dbReference type="ARBA" id="ARBA00012438"/>
    </source>
</evidence>
<feature type="transmembrane region" description="Helical" evidence="10">
    <location>
        <begin position="9"/>
        <end position="35"/>
    </location>
</feature>
<dbReference type="InterPro" id="IPR003594">
    <property type="entry name" value="HATPase_dom"/>
</dbReference>
<dbReference type="GO" id="GO:0005524">
    <property type="term" value="F:ATP binding"/>
    <property type="evidence" value="ECO:0007669"/>
    <property type="project" value="UniProtKB-KW"/>
</dbReference>
<dbReference type="Proteomes" id="UP000438476">
    <property type="component" value="Unassembled WGS sequence"/>
</dbReference>
<dbReference type="CDD" id="cd00082">
    <property type="entry name" value="HisKA"/>
    <property type="match status" value="1"/>
</dbReference>
<name>A0A6I4T7C2_9SPHN</name>
<keyword evidence="5" id="KW-0597">Phosphoprotein</keyword>
<evidence type="ECO:0000259" key="11">
    <source>
        <dbReference type="PROSITE" id="PS50109"/>
    </source>
</evidence>
<keyword evidence="9" id="KW-0067">ATP-binding</keyword>
<dbReference type="SMART" id="SM00304">
    <property type="entry name" value="HAMP"/>
    <property type="match status" value="1"/>
</dbReference>
<evidence type="ECO:0000256" key="7">
    <source>
        <dbReference type="ARBA" id="ARBA00022741"/>
    </source>
</evidence>
<evidence type="ECO:0000259" key="12">
    <source>
        <dbReference type="PROSITE" id="PS50885"/>
    </source>
</evidence>
<dbReference type="InterPro" id="IPR004358">
    <property type="entry name" value="Sig_transdc_His_kin-like_C"/>
</dbReference>
<feature type="transmembrane region" description="Helical" evidence="10">
    <location>
        <begin position="152"/>
        <end position="177"/>
    </location>
</feature>
<keyword evidence="7" id="KW-0547">Nucleotide-binding</keyword>
<dbReference type="PRINTS" id="PR00344">
    <property type="entry name" value="BCTRLSENSOR"/>
</dbReference>
<dbReference type="PANTHER" id="PTHR44936">
    <property type="entry name" value="SENSOR PROTEIN CREC"/>
    <property type="match status" value="1"/>
</dbReference>
<comment type="caution">
    <text evidence="13">The sequence shown here is derived from an EMBL/GenBank/DDBJ whole genome shotgun (WGS) entry which is preliminary data.</text>
</comment>
<keyword evidence="14" id="KW-1185">Reference proteome</keyword>
<dbReference type="PROSITE" id="PS50109">
    <property type="entry name" value="HIS_KIN"/>
    <property type="match status" value="1"/>
</dbReference>
<evidence type="ECO:0000256" key="2">
    <source>
        <dbReference type="ARBA" id="ARBA00004651"/>
    </source>
</evidence>
<dbReference type="InterPro" id="IPR005467">
    <property type="entry name" value="His_kinase_dom"/>
</dbReference>
<protein>
    <recommendedName>
        <fullName evidence="3">histidine kinase</fullName>
        <ecNumber evidence="3">2.7.13.3</ecNumber>
    </recommendedName>
</protein>
<feature type="domain" description="Histidine kinase" evidence="11">
    <location>
        <begin position="235"/>
        <end position="431"/>
    </location>
</feature>
<evidence type="ECO:0000313" key="13">
    <source>
        <dbReference type="EMBL" id="MXO67054.1"/>
    </source>
</evidence>
<feature type="domain" description="HAMP" evidence="12">
    <location>
        <begin position="176"/>
        <end position="227"/>
    </location>
</feature>
<gene>
    <name evidence="13" type="ORF">GRI91_14915</name>
</gene>
<evidence type="ECO:0000256" key="10">
    <source>
        <dbReference type="SAM" id="Phobius"/>
    </source>
</evidence>
<evidence type="ECO:0000256" key="8">
    <source>
        <dbReference type="ARBA" id="ARBA00022777"/>
    </source>
</evidence>
<dbReference type="SMART" id="SM00387">
    <property type="entry name" value="HATPase_c"/>
    <property type="match status" value="1"/>
</dbReference>
<keyword evidence="6" id="KW-0808">Transferase</keyword>
<evidence type="ECO:0000256" key="9">
    <source>
        <dbReference type="ARBA" id="ARBA00022840"/>
    </source>
</evidence>
<dbReference type="PROSITE" id="PS50885">
    <property type="entry name" value="HAMP"/>
    <property type="match status" value="1"/>
</dbReference>
<dbReference type="Pfam" id="PF02518">
    <property type="entry name" value="HATPase_c"/>
    <property type="match status" value="1"/>
</dbReference>
<keyword evidence="10" id="KW-1133">Transmembrane helix</keyword>
<dbReference type="InterPro" id="IPR003660">
    <property type="entry name" value="HAMP_dom"/>
</dbReference>
<dbReference type="InterPro" id="IPR036890">
    <property type="entry name" value="HATPase_C_sf"/>
</dbReference>
<organism evidence="13 14">
    <name type="scientific">Altericroceibacterium endophyticum</name>
    <dbReference type="NCBI Taxonomy" id="1808508"/>
    <lineage>
        <taxon>Bacteria</taxon>
        <taxon>Pseudomonadati</taxon>
        <taxon>Pseudomonadota</taxon>
        <taxon>Alphaproteobacteria</taxon>
        <taxon>Sphingomonadales</taxon>
        <taxon>Erythrobacteraceae</taxon>
        <taxon>Altericroceibacterium</taxon>
    </lineage>
</organism>
<dbReference type="CDD" id="cd06225">
    <property type="entry name" value="HAMP"/>
    <property type="match status" value="1"/>
</dbReference>
<dbReference type="AlphaFoldDB" id="A0A6I4T7C2"/>
<dbReference type="OrthoDB" id="9804645at2"/>
<accession>A0A6I4T7C2</accession>
<evidence type="ECO:0000256" key="4">
    <source>
        <dbReference type="ARBA" id="ARBA00022475"/>
    </source>
</evidence>
<dbReference type="Gene3D" id="1.10.287.130">
    <property type="match status" value="1"/>
</dbReference>
<evidence type="ECO:0000313" key="14">
    <source>
        <dbReference type="Proteomes" id="UP000438476"/>
    </source>
</evidence>
<dbReference type="RefSeq" id="WP_160737507.1">
    <property type="nucleotide sequence ID" value="NZ_WTYT01000007.1"/>
</dbReference>
<comment type="subcellular location">
    <subcellularLocation>
        <location evidence="2">Cell membrane</location>
        <topology evidence="2">Multi-pass membrane protein</topology>
    </subcellularLocation>
</comment>
<reference evidence="13 14" key="1">
    <citation type="submission" date="2019-12" db="EMBL/GenBank/DDBJ databases">
        <title>Genomic-based taxomic classification of the family Erythrobacteraceae.</title>
        <authorList>
            <person name="Xu L."/>
        </authorList>
    </citation>
    <scope>NUCLEOTIDE SEQUENCE [LARGE SCALE GENOMIC DNA]</scope>
    <source>
        <strain evidence="13 14">LMG 29518</strain>
    </source>
</reference>
<dbReference type="PANTHER" id="PTHR44936:SF10">
    <property type="entry name" value="SENSOR PROTEIN RSTB"/>
    <property type="match status" value="1"/>
</dbReference>
<dbReference type="Pfam" id="PF00672">
    <property type="entry name" value="HAMP"/>
    <property type="match status" value="1"/>
</dbReference>
<sequence length="431" mass="47348">MNRPQSPRFALNIAVVFLVLGLVQLAGSLIFYQIIDRQTLRDDHARRVAELLIVGERMHALAPANTAKNMTTRHLLVEISGAPSITKPKSNPMLADIADRIVAWEPSLAGKPLILSTTAQRGQTRNLAGSLQLDDGMWLNFQSRDISTMWPVAWRAMVLTLLLTAAFLCIGLVALYLMGKPLRRLTDAAETIGQGRQVTISESGPKDLRDLAHSMNVMQERIDRLLRDQASAFEAIGHDLRTPLARQKMAAEMVRDEELRGMLEHSADEMIELLDSLAIYLRSQHLTAAPETVDLACFITDECAAYGDAVSVTAPNAVSVKTFREPLALALGALVENAVQYAGSAAIALRQEAGDWVIEIADSGPGMAEEYFQPVLEPFFRLDEARQRNTKGFGLGIPTAHRLMMRFNGALSFSSPEGRGLTVRITVPQAR</sequence>
<keyword evidence="8" id="KW-0418">Kinase</keyword>
<dbReference type="GO" id="GO:0000155">
    <property type="term" value="F:phosphorelay sensor kinase activity"/>
    <property type="evidence" value="ECO:0007669"/>
    <property type="project" value="InterPro"/>
</dbReference>
<evidence type="ECO:0000256" key="5">
    <source>
        <dbReference type="ARBA" id="ARBA00022553"/>
    </source>
</evidence>
<dbReference type="InterPro" id="IPR036097">
    <property type="entry name" value="HisK_dim/P_sf"/>
</dbReference>
<dbReference type="Gene3D" id="3.30.565.10">
    <property type="entry name" value="Histidine kinase-like ATPase, C-terminal domain"/>
    <property type="match status" value="1"/>
</dbReference>
<dbReference type="EMBL" id="WTYT01000007">
    <property type="protein sequence ID" value="MXO67054.1"/>
    <property type="molecule type" value="Genomic_DNA"/>
</dbReference>
<comment type="catalytic activity">
    <reaction evidence="1">
        <text>ATP + protein L-histidine = ADP + protein N-phospho-L-histidine.</text>
        <dbReference type="EC" id="2.7.13.3"/>
    </reaction>
</comment>
<dbReference type="GO" id="GO:0005886">
    <property type="term" value="C:plasma membrane"/>
    <property type="evidence" value="ECO:0007669"/>
    <property type="project" value="UniProtKB-SubCell"/>
</dbReference>
<dbReference type="InterPro" id="IPR003661">
    <property type="entry name" value="HisK_dim/P_dom"/>
</dbReference>
<evidence type="ECO:0000256" key="1">
    <source>
        <dbReference type="ARBA" id="ARBA00000085"/>
    </source>
</evidence>
<evidence type="ECO:0000256" key="6">
    <source>
        <dbReference type="ARBA" id="ARBA00022679"/>
    </source>
</evidence>
<keyword evidence="10" id="KW-0472">Membrane</keyword>
<proteinExistence type="predicted"/>
<dbReference type="EC" id="2.7.13.3" evidence="3"/>